<dbReference type="InterPro" id="IPR038377">
    <property type="entry name" value="Na/Glc_symporter_sf"/>
</dbReference>
<dbReference type="GO" id="GO:0006814">
    <property type="term" value="P:sodium ion transport"/>
    <property type="evidence" value="ECO:0007669"/>
    <property type="project" value="UniProtKB-KW"/>
</dbReference>
<dbReference type="PANTHER" id="PTHR42985:SF21">
    <property type="entry name" value="SODIUM-DEPENDENT MULTIVITAMIN TRANSPORTER-LIKE PROTEIN"/>
    <property type="match status" value="1"/>
</dbReference>
<keyword evidence="8" id="KW-0406">Ion transport</keyword>
<keyword evidence="4" id="KW-1003">Cell membrane</keyword>
<dbReference type="PANTHER" id="PTHR42985">
    <property type="entry name" value="SODIUM-COUPLED MONOCARBOXYLATE TRANSPORTER"/>
    <property type="match status" value="1"/>
</dbReference>
<sequence length="462" mass="50910">MRFNTNVLRLVSCLYIIGVLSYTPTVLYLPALTFSQVTGFGVYTITIIVSLICVVYTCIGGFKAVIWTDALQFAVMIGSMLAVVIIGIISAGGFSMVWKEAINGQRLDIFDFSFDPTLRDSFWSTFIGNFFFLISITSANQSSMQKYLALSDFKKVKNCMIIHFTGIVIIKLITAATGIVAYANYAHCDPFLSNKITKPDQLMPYFVMDTTRNLPGLPGLYIAGIFCAALSTLSTSLNTTSACIYQDIILPFLSRDITEECRTKILKVIVVVLGTVSVLLVIVIEQVGGIFAFSTLIQGISGGPLLGILLLGILFPIATTKGALIGGATGLTFSTWIIAGNLWYKSQGLLRYEEKPASVENCTTSTDSNLKLIEFDKNDVFILYRISFWYYCAISTIMVIISGIIASWFTKKDNVTINSDLLSPVMHRFLTKVEHSDDCVYYDLEKANVLVNSKGSDKITVR</sequence>
<dbReference type="Gene3D" id="1.20.1730.10">
    <property type="entry name" value="Sodium/glucose cotransporter"/>
    <property type="match status" value="1"/>
</dbReference>
<keyword evidence="5 12" id="KW-0812">Transmembrane</keyword>
<evidence type="ECO:0000256" key="11">
    <source>
        <dbReference type="RuleBase" id="RU362091"/>
    </source>
</evidence>
<name>A0AAN7P883_9COLE</name>
<proteinExistence type="inferred from homology"/>
<accession>A0AAN7P883</accession>
<comment type="subcellular location">
    <subcellularLocation>
        <location evidence="1">Cell membrane</location>
        <topology evidence="1">Multi-pass membrane protein</topology>
    </subcellularLocation>
</comment>
<comment type="caution">
    <text evidence="13">The sequence shown here is derived from an EMBL/GenBank/DDBJ whole genome shotgun (WGS) entry which is preliminary data.</text>
</comment>
<feature type="transmembrane region" description="Helical" evidence="12">
    <location>
        <begin position="121"/>
        <end position="139"/>
    </location>
</feature>
<evidence type="ECO:0008006" key="15">
    <source>
        <dbReference type="Google" id="ProtNLM"/>
    </source>
</evidence>
<evidence type="ECO:0000256" key="9">
    <source>
        <dbReference type="ARBA" id="ARBA00023136"/>
    </source>
</evidence>
<dbReference type="Proteomes" id="UP001353858">
    <property type="component" value="Unassembled WGS sequence"/>
</dbReference>
<reference evidence="14" key="1">
    <citation type="submission" date="2023-01" db="EMBL/GenBank/DDBJ databases">
        <title>Key to firefly adult light organ development and bioluminescence: homeobox transcription factors regulate luciferase expression and transportation to peroxisome.</title>
        <authorList>
            <person name="Fu X."/>
        </authorList>
    </citation>
    <scope>NUCLEOTIDE SEQUENCE [LARGE SCALE GENOMIC DNA]</scope>
</reference>
<feature type="transmembrane region" description="Helical" evidence="12">
    <location>
        <begin position="7"/>
        <end position="28"/>
    </location>
</feature>
<feature type="transmembrane region" description="Helical" evidence="12">
    <location>
        <begin position="322"/>
        <end position="344"/>
    </location>
</feature>
<dbReference type="GO" id="GO:0005886">
    <property type="term" value="C:plasma membrane"/>
    <property type="evidence" value="ECO:0007669"/>
    <property type="project" value="UniProtKB-SubCell"/>
</dbReference>
<keyword evidence="7" id="KW-0915">Sodium</keyword>
<feature type="transmembrane region" description="Helical" evidence="12">
    <location>
        <begin position="40"/>
        <end position="62"/>
    </location>
</feature>
<evidence type="ECO:0000256" key="7">
    <source>
        <dbReference type="ARBA" id="ARBA00023053"/>
    </source>
</evidence>
<dbReference type="EMBL" id="JARPUR010000004">
    <property type="protein sequence ID" value="KAK4876636.1"/>
    <property type="molecule type" value="Genomic_DNA"/>
</dbReference>
<evidence type="ECO:0000313" key="13">
    <source>
        <dbReference type="EMBL" id="KAK4876636.1"/>
    </source>
</evidence>
<keyword evidence="10" id="KW-0739">Sodium transport</keyword>
<dbReference type="NCBIfam" id="TIGR00813">
    <property type="entry name" value="sss"/>
    <property type="match status" value="1"/>
</dbReference>
<evidence type="ECO:0000256" key="10">
    <source>
        <dbReference type="ARBA" id="ARBA00023201"/>
    </source>
</evidence>
<feature type="transmembrane region" description="Helical" evidence="12">
    <location>
        <begin position="220"/>
        <end position="245"/>
    </location>
</feature>
<evidence type="ECO:0000256" key="2">
    <source>
        <dbReference type="ARBA" id="ARBA00006434"/>
    </source>
</evidence>
<evidence type="ECO:0000256" key="3">
    <source>
        <dbReference type="ARBA" id="ARBA00022448"/>
    </source>
</evidence>
<evidence type="ECO:0000256" key="6">
    <source>
        <dbReference type="ARBA" id="ARBA00022989"/>
    </source>
</evidence>
<organism evidence="13 14">
    <name type="scientific">Aquatica leii</name>
    <dbReference type="NCBI Taxonomy" id="1421715"/>
    <lineage>
        <taxon>Eukaryota</taxon>
        <taxon>Metazoa</taxon>
        <taxon>Ecdysozoa</taxon>
        <taxon>Arthropoda</taxon>
        <taxon>Hexapoda</taxon>
        <taxon>Insecta</taxon>
        <taxon>Pterygota</taxon>
        <taxon>Neoptera</taxon>
        <taxon>Endopterygota</taxon>
        <taxon>Coleoptera</taxon>
        <taxon>Polyphaga</taxon>
        <taxon>Elateriformia</taxon>
        <taxon>Elateroidea</taxon>
        <taxon>Lampyridae</taxon>
        <taxon>Luciolinae</taxon>
        <taxon>Aquatica</taxon>
    </lineage>
</organism>
<feature type="transmembrane region" description="Helical" evidence="12">
    <location>
        <begin position="74"/>
        <end position="98"/>
    </location>
</feature>
<dbReference type="AlphaFoldDB" id="A0AAN7P883"/>
<gene>
    <name evidence="13" type="ORF">RN001_009142</name>
</gene>
<evidence type="ECO:0000256" key="8">
    <source>
        <dbReference type="ARBA" id="ARBA00023065"/>
    </source>
</evidence>
<dbReference type="InterPro" id="IPR001734">
    <property type="entry name" value="Na/solute_symporter"/>
</dbReference>
<evidence type="ECO:0000256" key="1">
    <source>
        <dbReference type="ARBA" id="ARBA00004651"/>
    </source>
</evidence>
<evidence type="ECO:0000256" key="12">
    <source>
        <dbReference type="SAM" id="Phobius"/>
    </source>
</evidence>
<keyword evidence="3" id="KW-0813">Transport</keyword>
<feature type="transmembrane region" description="Helical" evidence="12">
    <location>
        <begin position="265"/>
        <end position="284"/>
    </location>
</feature>
<feature type="transmembrane region" description="Helical" evidence="12">
    <location>
        <begin position="388"/>
        <end position="409"/>
    </location>
</feature>
<protein>
    <recommendedName>
        <fullName evidence="15">Sodium-coupled monocarboxylate transporter 1</fullName>
    </recommendedName>
</protein>
<keyword evidence="9 12" id="KW-0472">Membrane</keyword>
<evidence type="ECO:0000256" key="5">
    <source>
        <dbReference type="ARBA" id="ARBA00022692"/>
    </source>
</evidence>
<feature type="transmembrane region" description="Helical" evidence="12">
    <location>
        <begin position="290"/>
        <end position="315"/>
    </location>
</feature>
<keyword evidence="6 12" id="KW-1133">Transmembrane helix</keyword>
<feature type="transmembrane region" description="Helical" evidence="12">
    <location>
        <begin position="160"/>
        <end position="183"/>
    </location>
</feature>
<dbReference type="InterPro" id="IPR051163">
    <property type="entry name" value="Sodium:Solute_Symporter_SSF"/>
</dbReference>
<dbReference type="GO" id="GO:0015293">
    <property type="term" value="F:symporter activity"/>
    <property type="evidence" value="ECO:0007669"/>
    <property type="project" value="TreeGrafter"/>
</dbReference>
<keyword evidence="14" id="KW-1185">Reference proteome</keyword>
<dbReference type="PROSITE" id="PS50283">
    <property type="entry name" value="NA_SOLUT_SYMP_3"/>
    <property type="match status" value="1"/>
</dbReference>
<evidence type="ECO:0000256" key="4">
    <source>
        <dbReference type="ARBA" id="ARBA00022475"/>
    </source>
</evidence>
<comment type="similarity">
    <text evidence="2 11">Belongs to the sodium:solute symporter (SSF) (TC 2.A.21) family.</text>
</comment>
<evidence type="ECO:0000313" key="14">
    <source>
        <dbReference type="Proteomes" id="UP001353858"/>
    </source>
</evidence>
<dbReference type="Pfam" id="PF00474">
    <property type="entry name" value="SSF"/>
    <property type="match status" value="1"/>
</dbReference>